<sequence>MKKIATLSILLLLTATSALHAQTPYLDAKFISKYLDGKNLDFTKHPTTREKTMDDEITRARAKVPVDTAALATLIKSRQAIRSAKRDSVLSILVKYKIVSASDVGNEEALNAALHKNPFLEEIIFPGSTQAFFGPGAPNLGALVKSGISSLGGLDVTNIAEGISQFMISRAKEELTIAFFNRFKKCVEANPEIQVMFPKTTIALENLLDYHYPEMLPSLQEAFIADLDLLPIHLDDVLELPKYKELLKNFPEVRIVIHTLRIVSDLESKENHPLTIIHELGNLSEWDDPNASVLLENMGNGIRLGDTFSLSLTRDSSEWDTKKSPWITSKELKALVQDKTTFKIYLALVYQEVNHVTMIFPNATSDSIRFVVAPDTIAFGKLMAANKDNLILFQSKLSEFIQLAEKVKVTLEEVNTNKNTTPQDFHNYISQGIDVIEYCFDIAKLFNDDFVTSDYVKIARSGNDLYLNVAEKKYSAAITNAVDIFNQIQTIVSENRNLARIDAAHRAEVNTLLRAVNSGRISDEKIKKRLQKAQQDQSTSSEDLNLLTASLAPADMSATNKQIVNTPPAKEGLAKLTKVIPEISKYGRFIANVASAETPAEVEQIIEAAVLPVGSSSIKKNSEWNLAVQSYLGAYYLTSNRTTDVERAWSDKFGVIAPIGIGMSYGLRKGGSFTLFASLLDLGAIVDYKLKYDSVPKTPSSAADVKTSKSYEVKLGQIFSPGGYLIYGLPWNLPLSLGFGAQYGPGLSSIDESGNTVVDNPYWRWNAFLAVDIPLFNIYNKERRFEKRRK</sequence>
<evidence type="ECO:0000313" key="3">
    <source>
        <dbReference type="Proteomes" id="UP000613030"/>
    </source>
</evidence>
<accession>A0ABS1KRI9</accession>
<protein>
    <recommendedName>
        <fullName evidence="4">Outer membrane protein beta-barrel domain-containing protein</fullName>
    </recommendedName>
</protein>
<evidence type="ECO:0008006" key="4">
    <source>
        <dbReference type="Google" id="ProtNLM"/>
    </source>
</evidence>
<name>A0ABS1KRI9_9BACT</name>
<organism evidence="2 3">
    <name type="scientific">Chryseolinea lacunae</name>
    <dbReference type="NCBI Taxonomy" id="2801331"/>
    <lineage>
        <taxon>Bacteria</taxon>
        <taxon>Pseudomonadati</taxon>
        <taxon>Bacteroidota</taxon>
        <taxon>Cytophagia</taxon>
        <taxon>Cytophagales</taxon>
        <taxon>Fulvivirgaceae</taxon>
        <taxon>Chryseolinea</taxon>
    </lineage>
</organism>
<dbReference type="RefSeq" id="WP_202009666.1">
    <property type="nucleotide sequence ID" value="NZ_JAERRB010000003.1"/>
</dbReference>
<feature type="chain" id="PRO_5046502234" description="Outer membrane protein beta-barrel domain-containing protein" evidence="1">
    <location>
        <begin position="22"/>
        <end position="790"/>
    </location>
</feature>
<proteinExistence type="predicted"/>
<keyword evidence="1" id="KW-0732">Signal</keyword>
<reference evidence="2 3" key="1">
    <citation type="submission" date="2021-01" db="EMBL/GenBank/DDBJ databases">
        <title>Chryseolinea sp. Jin1 Genome sequencing and assembly.</title>
        <authorList>
            <person name="Kim I."/>
        </authorList>
    </citation>
    <scope>NUCLEOTIDE SEQUENCE [LARGE SCALE GENOMIC DNA]</scope>
    <source>
        <strain evidence="2 3">Jin1</strain>
    </source>
</reference>
<feature type="signal peptide" evidence="1">
    <location>
        <begin position="1"/>
        <end position="21"/>
    </location>
</feature>
<gene>
    <name evidence="2" type="ORF">JI741_12165</name>
</gene>
<comment type="caution">
    <text evidence="2">The sequence shown here is derived from an EMBL/GenBank/DDBJ whole genome shotgun (WGS) entry which is preliminary data.</text>
</comment>
<dbReference type="Proteomes" id="UP000613030">
    <property type="component" value="Unassembled WGS sequence"/>
</dbReference>
<evidence type="ECO:0000256" key="1">
    <source>
        <dbReference type="SAM" id="SignalP"/>
    </source>
</evidence>
<keyword evidence="3" id="KW-1185">Reference proteome</keyword>
<dbReference type="EMBL" id="JAERRB010000003">
    <property type="protein sequence ID" value="MBL0741979.1"/>
    <property type="molecule type" value="Genomic_DNA"/>
</dbReference>
<evidence type="ECO:0000313" key="2">
    <source>
        <dbReference type="EMBL" id="MBL0741979.1"/>
    </source>
</evidence>